<organism evidence="1 2">
    <name type="scientific">Enterococcus faecalis</name>
    <name type="common">Streptococcus faecalis</name>
    <dbReference type="NCBI Taxonomy" id="1351"/>
    <lineage>
        <taxon>Bacteria</taxon>
        <taxon>Bacillati</taxon>
        <taxon>Bacillota</taxon>
        <taxon>Bacilli</taxon>
        <taxon>Lactobacillales</taxon>
        <taxon>Enterococcaceae</taxon>
        <taxon>Enterococcus</taxon>
    </lineage>
</organism>
<dbReference type="EMBL" id="AP026729">
    <property type="protein sequence ID" value="BDQ60824.1"/>
    <property type="molecule type" value="Genomic_DNA"/>
</dbReference>
<protein>
    <submittedName>
        <fullName evidence="1">Uncharacterized protein</fullName>
    </submittedName>
</protein>
<gene>
    <name evidence="1" type="ORF">EfsSVR2332_09020</name>
</gene>
<reference evidence="1" key="1">
    <citation type="submission" date="2022-08" db="EMBL/GenBank/DDBJ databases">
        <title>Molecular epidemiological analysis of five strains of VanD-type vancomycin-resistant Enterococcus faecalis.</title>
        <authorList>
            <person name="Mimura K."/>
            <person name="Hashimoto Y."/>
            <person name="Tomita H."/>
        </authorList>
    </citation>
    <scope>NUCLEOTIDE SEQUENCE</scope>
    <source>
        <strain evidence="1">SVR2332</strain>
    </source>
</reference>
<dbReference type="Proteomes" id="UP001317613">
    <property type="component" value="Chromosome"/>
</dbReference>
<accession>A0AC59HMB8</accession>
<sequence length="223" mass="26469">MEELVFLHSQYIEEEPFTTSKIIAEYAEIEHRAVRQLIRTYEKDLNEFGKTTFEMSKINKGRGRKQKFYHLNEEQATLLITYLDNTEPVRRFKKALVRQFYDMKNELYARRMERQKEKSVRKSMTDVIKELELSPHYYKHYTDLVYKTALGFNAKQLREAREVSKKSTILDFLTSEEIEAVNKREQQVATLLTLKMDYDTIKSILNGQGVIYQTTLKMPVATN</sequence>
<name>A0AC59HMB8_ENTFL</name>
<evidence type="ECO:0000313" key="1">
    <source>
        <dbReference type="EMBL" id="BDQ60824.1"/>
    </source>
</evidence>
<proteinExistence type="predicted"/>
<evidence type="ECO:0000313" key="2">
    <source>
        <dbReference type="Proteomes" id="UP001317613"/>
    </source>
</evidence>